<organism evidence="6 7">
    <name type="scientific">Planobispora longispora</name>
    <dbReference type="NCBI Taxonomy" id="28887"/>
    <lineage>
        <taxon>Bacteria</taxon>
        <taxon>Bacillati</taxon>
        <taxon>Actinomycetota</taxon>
        <taxon>Actinomycetes</taxon>
        <taxon>Streptosporangiales</taxon>
        <taxon>Streptosporangiaceae</taxon>
        <taxon>Planobispora</taxon>
    </lineage>
</organism>
<dbReference type="SUPFAM" id="SSF52172">
    <property type="entry name" value="CheY-like"/>
    <property type="match status" value="1"/>
</dbReference>
<accession>A0A8J3WAE0</accession>
<dbReference type="Gene3D" id="3.50.50.60">
    <property type="entry name" value="FAD/NAD(P)-binding domain"/>
    <property type="match status" value="2"/>
</dbReference>
<name>A0A8J3WAE0_9ACTN</name>
<evidence type="ECO:0000313" key="7">
    <source>
        <dbReference type="Proteomes" id="UP000616724"/>
    </source>
</evidence>
<evidence type="ECO:0000313" key="6">
    <source>
        <dbReference type="EMBL" id="GIH80746.1"/>
    </source>
</evidence>
<dbReference type="GO" id="GO:0004791">
    <property type="term" value="F:thioredoxin-disulfide reductase (NADPH) activity"/>
    <property type="evidence" value="ECO:0007669"/>
    <property type="project" value="UniProtKB-EC"/>
</dbReference>
<dbReference type="SUPFAM" id="SSF51905">
    <property type="entry name" value="FAD/NAD(P)-binding domain"/>
    <property type="match status" value="1"/>
</dbReference>
<dbReference type="EMBL" id="BOOH01000063">
    <property type="protein sequence ID" value="GIH80746.1"/>
    <property type="molecule type" value="Genomic_DNA"/>
</dbReference>
<dbReference type="Proteomes" id="UP000616724">
    <property type="component" value="Unassembled WGS sequence"/>
</dbReference>
<keyword evidence="2" id="KW-0560">Oxidoreductase</keyword>
<dbReference type="InterPro" id="IPR001789">
    <property type="entry name" value="Sig_transdc_resp-reg_receiver"/>
</dbReference>
<dbReference type="Gene3D" id="3.40.50.2300">
    <property type="match status" value="1"/>
</dbReference>
<evidence type="ECO:0000256" key="3">
    <source>
        <dbReference type="ARBA" id="ARBA00048132"/>
    </source>
</evidence>
<dbReference type="PRINTS" id="PR00368">
    <property type="entry name" value="FADPNR"/>
</dbReference>
<keyword evidence="1" id="KW-0285">Flavoprotein</keyword>
<dbReference type="PROSITE" id="PS50110">
    <property type="entry name" value="RESPONSE_REGULATORY"/>
    <property type="match status" value="1"/>
</dbReference>
<dbReference type="AlphaFoldDB" id="A0A8J3WAE0"/>
<dbReference type="InterPro" id="IPR011006">
    <property type="entry name" value="CheY-like_superfamily"/>
</dbReference>
<protein>
    <submittedName>
        <fullName evidence="6">Fused response regulator/thioredoxin-disulfide reductase</fullName>
    </submittedName>
</protein>
<proteinExistence type="predicted"/>
<keyword evidence="7" id="KW-1185">Reference proteome</keyword>
<dbReference type="PRINTS" id="PR00469">
    <property type="entry name" value="PNDRDTASEII"/>
</dbReference>
<dbReference type="InterPro" id="IPR023753">
    <property type="entry name" value="FAD/NAD-binding_dom"/>
</dbReference>
<feature type="domain" description="Response regulatory" evidence="5">
    <location>
        <begin position="5"/>
        <end position="128"/>
    </location>
</feature>
<sequence length="572" mass="61268">MDKPVIMTVDDDPGVSRSVARDLRRRYGHSYRIVRADTAAQGIEAVREMRLRGDDVAAILADYRMPQMNGVEFLEQAMDLYPYARRVLLTAYADTDAAIQAINVVDLDHYLLKPWDPPEEKFYPVLDAQLDAWQRTDRRTTGELRVVGARWSARSYEVRDFLARNHVPYRWLLEDDPEGEQLLAAAGTDALGTDAVGTDTPGPDALGTDAAPAALPLVVTAEGAVLTAPATAELAAAVGLSTAPATDFYDLIVIGGGPGGLGAAVYGASEGLRTVLVEQHASGGQAGQSSRIENYLGFPDGVSGSQLADRARRQALKFGAELLTARTVTSLEVRGRARVVGFADGGSIAAHTVILATGVSYRRLAAPGLEDFIGAGVYYGAALTEAPDCRDSEVYVVGAANSAGQGAVHLAGYASRVHMIVRSDGLEKSMSHYLIEQIARIPNIVVHTGTQVVGAAGGDHLERLTLKGPEGERTVETERLFAFIGAEPFTDWLGDTVERDARGFILTGPDLTVAENRPRNWPLRREPYHLETNVPGVFAAGDVRADSIKRVASAVGEGAMAVALVHRYLEKA</sequence>
<dbReference type="Pfam" id="PF07992">
    <property type="entry name" value="Pyr_redox_2"/>
    <property type="match status" value="1"/>
</dbReference>
<dbReference type="RefSeq" id="WP_203895163.1">
    <property type="nucleotide sequence ID" value="NZ_BOOH01000063.1"/>
</dbReference>
<comment type="caution">
    <text evidence="6">The sequence shown here is derived from an EMBL/GenBank/DDBJ whole genome shotgun (WGS) entry which is preliminary data.</text>
</comment>
<evidence type="ECO:0000256" key="1">
    <source>
        <dbReference type="ARBA" id="ARBA00022630"/>
    </source>
</evidence>
<dbReference type="InterPro" id="IPR036188">
    <property type="entry name" value="FAD/NAD-bd_sf"/>
</dbReference>
<keyword evidence="4" id="KW-0597">Phosphoprotein</keyword>
<dbReference type="InterPro" id="IPR050097">
    <property type="entry name" value="Ferredoxin-NADP_redctase_2"/>
</dbReference>
<evidence type="ECO:0000256" key="4">
    <source>
        <dbReference type="PROSITE-ProRule" id="PRU00169"/>
    </source>
</evidence>
<evidence type="ECO:0000256" key="2">
    <source>
        <dbReference type="ARBA" id="ARBA00023002"/>
    </source>
</evidence>
<feature type="modified residue" description="4-aspartylphosphate" evidence="4">
    <location>
        <position position="62"/>
    </location>
</feature>
<dbReference type="PANTHER" id="PTHR48105">
    <property type="entry name" value="THIOREDOXIN REDUCTASE 1-RELATED-RELATED"/>
    <property type="match status" value="1"/>
</dbReference>
<gene>
    <name evidence="6" type="ORF">Plo01_71750</name>
</gene>
<reference evidence="6 7" key="1">
    <citation type="submission" date="2021-01" db="EMBL/GenBank/DDBJ databases">
        <title>Whole genome shotgun sequence of Planobispora longispora NBRC 13918.</title>
        <authorList>
            <person name="Komaki H."/>
            <person name="Tamura T."/>
        </authorList>
    </citation>
    <scope>NUCLEOTIDE SEQUENCE [LARGE SCALE GENOMIC DNA]</scope>
    <source>
        <strain evidence="6 7">NBRC 13918</strain>
    </source>
</reference>
<dbReference type="Pfam" id="PF00072">
    <property type="entry name" value="Response_reg"/>
    <property type="match status" value="1"/>
</dbReference>
<dbReference type="SMART" id="SM00448">
    <property type="entry name" value="REC"/>
    <property type="match status" value="1"/>
</dbReference>
<evidence type="ECO:0000259" key="5">
    <source>
        <dbReference type="PROSITE" id="PS50110"/>
    </source>
</evidence>
<comment type="catalytic activity">
    <reaction evidence="3">
        <text>[thioredoxin]-dithiol + NADP(+) = [thioredoxin]-disulfide + NADPH + H(+)</text>
        <dbReference type="Rhea" id="RHEA:20345"/>
        <dbReference type="Rhea" id="RHEA-COMP:10698"/>
        <dbReference type="Rhea" id="RHEA-COMP:10700"/>
        <dbReference type="ChEBI" id="CHEBI:15378"/>
        <dbReference type="ChEBI" id="CHEBI:29950"/>
        <dbReference type="ChEBI" id="CHEBI:50058"/>
        <dbReference type="ChEBI" id="CHEBI:57783"/>
        <dbReference type="ChEBI" id="CHEBI:58349"/>
        <dbReference type="EC" id="1.8.1.9"/>
    </reaction>
</comment>
<dbReference type="GO" id="GO:0000160">
    <property type="term" value="P:phosphorelay signal transduction system"/>
    <property type="evidence" value="ECO:0007669"/>
    <property type="project" value="InterPro"/>
</dbReference>